<keyword evidence="1" id="KW-0732">Signal</keyword>
<name>A0ABY1ZJ95_9GAMM</name>
<gene>
    <name evidence="2" type="ORF">EZI54_16125</name>
</gene>
<dbReference type="Proteomes" id="UP000313645">
    <property type="component" value="Unassembled WGS sequence"/>
</dbReference>
<accession>A0ABY1ZJ95</accession>
<dbReference type="EMBL" id="SJDL01000027">
    <property type="protein sequence ID" value="TBW52567.1"/>
    <property type="molecule type" value="Genomic_DNA"/>
</dbReference>
<sequence length="167" mass="18949">MRYISILLVTLVIPAFAFANDNGLRVVYKHYDFYPPANPVAVGFLGSDNNTLIFKYSPDAGDNIVGFSTEDELNTGGCDPEAFFTNVLNKNNANCDELSLKTFRHVFAKDRETGIWSNGEYKFYYFLGKKHSTVFFIPNNIAAKIIKVDSNFLTKNEMKSLLRDYVQ</sequence>
<protein>
    <submittedName>
        <fullName evidence="2">Uncharacterized protein</fullName>
    </submittedName>
</protein>
<evidence type="ECO:0000313" key="3">
    <source>
        <dbReference type="Proteomes" id="UP000313645"/>
    </source>
</evidence>
<feature type="signal peptide" evidence="1">
    <location>
        <begin position="1"/>
        <end position="19"/>
    </location>
</feature>
<dbReference type="RefSeq" id="WP_131482910.1">
    <property type="nucleotide sequence ID" value="NZ_SJDL01000027.1"/>
</dbReference>
<evidence type="ECO:0000256" key="1">
    <source>
        <dbReference type="SAM" id="SignalP"/>
    </source>
</evidence>
<evidence type="ECO:0000313" key="2">
    <source>
        <dbReference type="EMBL" id="TBW52567.1"/>
    </source>
</evidence>
<reference evidence="2 3" key="1">
    <citation type="submission" date="2019-02" db="EMBL/GenBank/DDBJ databases">
        <title>Marinobacter halodurans sp. nov., a marine bacterium isolated from sea tidal flat.</title>
        <authorList>
            <person name="Yoo Y."/>
            <person name="Lee D.W."/>
            <person name="Kim B.S."/>
            <person name="Kim J.-J."/>
        </authorList>
    </citation>
    <scope>NUCLEOTIDE SEQUENCE [LARGE SCALE GENOMIC DNA]</scope>
    <source>
        <strain evidence="2 3">YJ-S3-2</strain>
    </source>
</reference>
<keyword evidence="3" id="KW-1185">Reference proteome</keyword>
<feature type="chain" id="PRO_5046328258" evidence="1">
    <location>
        <begin position="20"/>
        <end position="167"/>
    </location>
</feature>
<proteinExistence type="predicted"/>
<comment type="caution">
    <text evidence="2">The sequence shown here is derived from an EMBL/GenBank/DDBJ whole genome shotgun (WGS) entry which is preliminary data.</text>
</comment>
<organism evidence="2 3">
    <name type="scientific">Marinobacter halodurans</name>
    <dbReference type="NCBI Taxonomy" id="2528979"/>
    <lineage>
        <taxon>Bacteria</taxon>
        <taxon>Pseudomonadati</taxon>
        <taxon>Pseudomonadota</taxon>
        <taxon>Gammaproteobacteria</taxon>
        <taxon>Pseudomonadales</taxon>
        <taxon>Marinobacteraceae</taxon>
        <taxon>Marinobacter</taxon>
    </lineage>
</organism>